<name>A0A928Z1V3_9CYAN</name>
<evidence type="ECO:0000313" key="2">
    <source>
        <dbReference type="Proteomes" id="UP000625316"/>
    </source>
</evidence>
<keyword evidence="2" id="KW-1185">Reference proteome</keyword>
<dbReference type="RefSeq" id="WP_264324550.1">
    <property type="nucleotide sequence ID" value="NZ_JADEXQ010000021.1"/>
</dbReference>
<evidence type="ECO:0000313" key="1">
    <source>
        <dbReference type="EMBL" id="MBE9029731.1"/>
    </source>
</evidence>
<dbReference type="Proteomes" id="UP000625316">
    <property type="component" value="Unassembled WGS sequence"/>
</dbReference>
<organism evidence="1 2">
    <name type="scientific">Romeriopsis navalis LEGE 11480</name>
    <dbReference type="NCBI Taxonomy" id="2777977"/>
    <lineage>
        <taxon>Bacteria</taxon>
        <taxon>Bacillati</taxon>
        <taxon>Cyanobacteriota</taxon>
        <taxon>Cyanophyceae</taxon>
        <taxon>Leptolyngbyales</taxon>
        <taxon>Leptolyngbyaceae</taxon>
        <taxon>Romeriopsis</taxon>
        <taxon>Romeriopsis navalis</taxon>
    </lineage>
</organism>
<dbReference type="EMBL" id="JADEXQ010000021">
    <property type="protein sequence ID" value="MBE9029731.1"/>
    <property type="molecule type" value="Genomic_DNA"/>
</dbReference>
<gene>
    <name evidence="1" type="ORF">IQ266_08330</name>
</gene>
<protein>
    <submittedName>
        <fullName evidence="1">Uncharacterized protein</fullName>
    </submittedName>
</protein>
<sequence length="67" mass="7893">MTQATGQMIWRLPGMEEPLLHLRLTENDPWKPYTDCPEYMVPDKDDMSLGYPTFITLLKLKWQHVTA</sequence>
<reference evidence="1" key="1">
    <citation type="submission" date="2020-10" db="EMBL/GenBank/DDBJ databases">
        <authorList>
            <person name="Castelo-Branco R."/>
            <person name="Eusebio N."/>
            <person name="Adriana R."/>
            <person name="Vieira A."/>
            <person name="Brugerolle De Fraissinette N."/>
            <person name="Rezende De Castro R."/>
            <person name="Schneider M.P."/>
            <person name="Vasconcelos V."/>
            <person name="Leao P.N."/>
        </authorList>
    </citation>
    <scope>NUCLEOTIDE SEQUENCE</scope>
    <source>
        <strain evidence="1">LEGE 11480</strain>
    </source>
</reference>
<proteinExistence type="predicted"/>
<comment type="caution">
    <text evidence="1">The sequence shown here is derived from an EMBL/GenBank/DDBJ whole genome shotgun (WGS) entry which is preliminary data.</text>
</comment>
<accession>A0A928Z1V3</accession>
<dbReference type="AlphaFoldDB" id="A0A928Z1V3"/>